<proteinExistence type="predicted"/>
<protein>
    <recommendedName>
        <fullName evidence="3">Transposase</fullName>
    </recommendedName>
</protein>
<dbReference type="Proteomes" id="UP001269402">
    <property type="component" value="Unassembled WGS sequence"/>
</dbReference>
<evidence type="ECO:0000313" key="1">
    <source>
        <dbReference type="EMBL" id="MDR9763732.1"/>
    </source>
</evidence>
<keyword evidence="2" id="KW-1185">Reference proteome</keyword>
<sequence length="89" mass="10106">MLRLLNDLRCAELGEFGSIPIDETPILRNYKPVIGRAFALTGVVSGHPRLANGREVITSQLFYLDENRGLARTMNRWYRLYSSARSLGH</sequence>
<gene>
    <name evidence="1" type="ORF">RJJ37_29575</name>
</gene>
<reference evidence="2" key="1">
    <citation type="submission" date="2023-07" db="EMBL/GenBank/DDBJ databases">
        <title>Genomic characterization of faba bean (Vicia faba) microsymbionts in Mexican soils.</title>
        <authorList>
            <person name="Rivera Orduna F.N."/>
            <person name="Guevara-Luna J."/>
            <person name="Yan J."/>
            <person name="Arroyo-Herrera I."/>
            <person name="Li Y."/>
            <person name="Vasquez-Murrieta M.S."/>
            <person name="Wang E.T."/>
        </authorList>
    </citation>
    <scope>NUCLEOTIDE SEQUENCE [LARGE SCALE GENOMIC DNA]</scope>
    <source>
        <strain evidence="2">CH6</strain>
    </source>
</reference>
<dbReference type="Pfam" id="PF20339">
    <property type="entry name" value="DUF6634"/>
    <property type="match status" value="1"/>
</dbReference>
<evidence type="ECO:0008006" key="3">
    <source>
        <dbReference type="Google" id="ProtNLM"/>
    </source>
</evidence>
<organism evidence="1 2">
    <name type="scientific">Rhizobium redzepovicii</name>
    <dbReference type="NCBI Taxonomy" id="2867518"/>
    <lineage>
        <taxon>Bacteria</taxon>
        <taxon>Pseudomonadati</taxon>
        <taxon>Pseudomonadota</taxon>
        <taxon>Alphaproteobacteria</taxon>
        <taxon>Hyphomicrobiales</taxon>
        <taxon>Rhizobiaceae</taxon>
        <taxon>Rhizobium/Agrobacterium group</taxon>
        <taxon>Rhizobium</taxon>
    </lineage>
</organism>
<accession>A0AAW8P9M0</accession>
<dbReference type="AlphaFoldDB" id="A0AAW8P9M0"/>
<comment type="caution">
    <text evidence="1">The sequence shown here is derived from an EMBL/GenBank/DDBJ whole genome shotgun (WGS) entry which is preliminary data.</text>
</comment>
<name>A0AAW8P9M0_9HYPH</name>
<dbReference type="EMBL" id="JAVLSH010000019">
    <property type="protein sequence ID" value="MDR9763732.1"/>
    <property type="molecule type" value="Genomic_DNA"/>
</dbReference>
<evidence type="ECO:0000313" key="2">
    <source>
        <dbReference type="Proteomes" id="UP001269402"/>
    </source>
</evidence>
<dbReference type="InterPro" id="IPR046574">
    <property type="entry name" value="DUF6634"/>
</dbReference>
<dbReference type="RefSeq" id="WP_310808725.1">
    <property type="nucleotide sequence ID" value="NZ_JAVLSH010000019.1"/>
</dbReference>